<evidence type="ECO:0008006" key="3">
    <source>
        <dbReference type="Google" id="ProtNLM"/>
    </source>
</evidence>
<accession>A0A7J9ABH1</accession>
<reference evidence="1 2" key="1">
    <citation type="journal article" date="2019" name="Genome Biol. Evol.">
        <title>Insights into the evolution of the New World diploid cottons (Gossypium, subgenus Houzingenia) based on genome sequencing.</title>
        <authorList>
            <person name="Grover C.E."/>
            <person name="Arick M.A. 2nd"/>
            <person name="Thrash A."/>
            <person name="Conover J.L."/>
            <person name="Sanders W.S."/>
            <person name="Peterson D.G."/>
            <person name="Frelichowski J.E."/>
            <person name="Scheffler J.A."/>
            <person name="Scheffler B.E."/>
            <person name="Wendel J.F."/>
        </authorList>
    </citation>
    <scope>NUCLEOTIDE SEQUENCE [LARGE SCALE GENOMIC DNA]</scope>
    <source>
        <strain evidence="1">4</strain>
        <tissue evidence="1">Leaf</tissue>
    </source>
</reference>
<feature type="non-terminal residue" evidence="1">
    <location>
        <position position="1"/>
    </location>
</feature>
<comment type="caution">
    <text evidence="1">The sequence shown here is derived from an EMBL/GenBank/DDBJ whole genome shotgun (WGS) entry which is preliminary data.</text>
</comment>
<sequence>MERHDISLLEEEFVQLTAKSSKVIPGDSPTEDDLELVLEGRPWLFRRQLIIFDRLLGPTDRKQIRLVCSPFWLKIGLCPPECDKKDLMHAIGSTFGGVIRSEVKRDFFQLRVQLDVRKPLRRGIFISADKKKK</sequence>
<dbReference type="Proteomes" id="UP000593574">
    <property type="component" value="Unassembled WGS sequence"/>
</dbReference>
<proteinExistence type="predicted"/>
<evidence type="ECO:0000313" key="1">
    <source>
        <dbReference type="EMBL" id="MBA0721345.1"/>
    </source>
</evidence>
<dbReference type="AlphaFoldDB" id="A0A7J9ABH1"/>
<protein>
    <recommendedName>
        <fullName evidence="3">DUF4283 domain-containing protein</fullName>
    </recommendedName>
</protein>
<keyword evidence="2" id="KW-1185">Reference proteome</keyword>
<evidence type="ECO:0000313" key="2">
    <source>
        <dbReference type="Proteomes" id="UP000593574"/>
    </source>
</evidence>
<name>A0A7J9ABH1_9ROSI</name>
<organism evidence="1 2">
    <name type="scientific">Gossypium laxum</name>
    <dbReference type="NCBI Taxonomy" id="34288"/>
    <lineage>
        <taxon>Eukaryota</taxon>
        <taxon>Viridiplantae</taxon>
        <taxon>Streptophyta</taxon>
        <taxon>Embryophyta</taxon>
        <taxon>Tracheophyta</taxon>
        <taxon>Spermatophyta</taxon>
        <taxon>Magnoliopsida</taxon>
        <taxon>eudicotyledons</taxon>
        <taxon>Gunneridae</taxon>
        <taxon>Pentapetalae</taxon>
        <taxon>rosids</taxon>
        <taxon>malvids</taxon>
        <taxon>Malvales</taxon>
        <taxon>Malvaceae</taxon>
        <taxon>Malvoideae</taxon>
        <taxon>Gossypium</taxon>
    </lineage>
</organism>
<dbReference type="EMBL" id="JABEZV010000009">
    <property type="protein sequence ID" value="MBA0721345.1"/>
    <property type="molecule type" value="Genomic_DNA"/>
</dbReference>
<gene>
    <name evidence="1" type="ORF">Golax_008900</name>
</gene>